<comment type="caution">
    <text evidence="3">The sequence shown here is derived from an EMBL/GenBank/DDBJ whole genome shotgun (WGS) entry which is preliminary data.</text>
</comment>
<feature type="region of interest" description="Disordered" evidence="1">
    <location>
        <begin position="182"/>
        <end position="225"/>
    </location>
</feature>
<feature type="region of interest" description="Disordered" evidence="1">
    <location>
        <begin position="106"/>
        <end position="153"/>
    </location>
</feature>
<accession>A0A8H5HQ67</accession>
<dbReference type="InterPro" id="IPR055264">
    <property type="entry name" value="BOD1/SHG1_dom"/>
</dbReference>
<dbReference type="Pfam" id="PF05205">
    <property type="entry name" value="COMPASS-Shg1"/>
    <property type="match status" value="1"/>
</dbReference>
<proteinExistence type="predicted"/>
<name>A0A8H5HQ67_9AGAR</name>
<feature type="domain" description="BOD1/SHG1" evidence="2">
    <location>
        <begin position="8"/>
        <end position="100"/>
    </location>
</feature>
<reference evidence="3 4" key="1">
    <citation type="journal article" date="2020" name="ISME J.">
        <title>Uncovering the hidden diversity of litter-decomposition mechanisms in mushroom-forming fungi.</title>
        <authorList>
            <person name="Floudas D."/>
            <person name="Bentzer J."/>
            <person name="Ahren D."/>
            <person name="Johansson T."/>
            <person name="Persson P."/>
            <person name="Tunlid A."/>
        </authorList>
    </citation>
    <scope>NUCLEOTIDE SEQUENCE [LARGE SCALE GENOMIC DNA]</scope>
    <source>
        <strain evidence="3 4">CBS 661.87</strain>
    </source>
</reference>
<sequence>MPIDNPTQLVDEFKKSGEFDRLRRELLAQVSQGAGMTTLKTRVEEVAQQRFTSDPKLSFMSQEAIYRELMQEMERFPVVDRVAADVQLLSDPLFTENIRKSVHNILLESKGQKKPPQKDEKGEATETPASATPGAIRPSTSSHPEQASIPRLSIVVTPAPQSPCVNQTTPPPITTLREPRAQALESPMETTKKAVIPAATASSSSVSGPPILTTSGADVEMADGS</sequence>
<dbReference type="Proteomes" id="UP000565441">
    <property type="component" value="Unassembled WGS sequence"/>
</dbReference>
<evidence type="ECO:0000313" key="3">
    <source>
        <dbReference type="EMBL" id="KAF5387601.1"/>
    </source>
</evidence>
<feature type="compositionally biased region" description="Polar residues" evidence="1">
    <location>
        <begin position="200"/>
        <end position="216"/>
    </location>
</feature>
<organism evidence="3 4">
    <name type="scientific">Tricholomella constricta</name>
    <dbReference type="NCBI Taxonomy" id="117010"/>
    <lineage>
        <taxon>Eukaryota</taxon>
        <taxon>Fungi</taxon>
        <taxon>Dikarya</taxon>
        <taxon>Basidiomycota</taxon>
        <taxon>Agaricomycotina</taxon>
        <taxon>Agaricomycetes</taxon>
        <taxon>Agaricomycetidae</taxon>
        <taxon>Agaricales</taxon>
        <taxon>Tricholomatineae</taxon>
        <taxon>Lyophyllaceae</taxon>
        <taxon>Tricholomella</taxon>
    </lineage>
</organism>
<dbReference type="AlphaFoldDB" id="A0A8H5HQ67"/>
<keyword evidence="4" id="KW-1185">Reference proteome</keyword>
<dbReference type="OrthoDB" id="5579731at2759"/>
<evidence type="ECO:0000259" key="2">
    <source>
        <dbReference type="Pfam" id="PF05205"/>
    </source>
</evidence>
<protein>
    <recommendedName>
        <fullName evidence="2">BOD1/SHG1 domain-containing protein</fullName>
    </recommendedName>
</protein>
<dbReference type="EMBL" id="JAACJP010000001">
    <property type="protein sequence ID" value="KAF5387601.1"/>
    <property type="molecule type" value="Genomic_DNA"/>
</dbReference>
<gene>
    <name evidence="3" type="ORF">D9615_000088</name>
</gene>
<evidence type="ECO:0000313" key="4">
    <source>
        <dbReference type="Proteomes" id="UP000565441"/>
    </source>
</evidence>
<evidence type="ECO:0000256" key="1">
    <source>
        <dbReference type="SAM" id="MobiDB-lite"/>
    </source>
</evidence>